<protein>
    <submittedName>
        <fullName evidence="2">GNAT family N-acetyltransferase</fullName>
    </submittedName>
</protein>
<dbReference type="Pfam" id="PF13302">
    <property type="entry name" value="Acetyltransf_3"/>
    <property type="match status" value="1"/>
</dbReference>
<dbReference type="Proteomes" id="UP000766246">
    <property type="component" value="Unassembled WGS sequence"/>
</dbReference>
<dbReference type="InterPro" id="IPR000182">
    <property type="entry name" value="GNAT_dom"/>
</dbReference>
<dbReference type="GO" id="GO:0016747">
    <property type="term" value="F:acyltransferase activity, transferring groups other than amino-acyl groups"/>
    <property type="evidence" value="ECO:0007669"/>
    <property type="project" value="InterPro"/>
</dbReference>
<feature type="domain" description="N-acetyltransferase" evidence="1">
    <location>
        <begin position="95"/>
        <end position="251"/>
    </location>
</feature>
<dbReference type="Gene3D" id="3.40.630.30">
    <property type="match status" value="1"/>
</dbReference>
<evidence type="ECO:0000313" key="2">
    <source>
        <dbReference type="EMBL" id="MBE5920958.1"/>
    </source>
</evidence>
<evidence type="ECO:0000259" key="1">
    <source>
        <dbReference type="PROSITE" id="PS51186"/>
    </source>
</evidence>
<dbReference type="InterPro" id="IPR016181">
    <property type="entry name" value="Acyl_CoA_acyltransferase"/>
</dbReference>
<comment type="caution">
    <text evidence="2">The sequence shown here is derived from an EMBL/GenBank/DDBJ whole genome shotgun (WGS) entry which is preliminary data.</text>
</comment>
<proteinExistence type="predicted"/>
<dbReference type="EMBL" id="SVER01000066">
    <property type="protein sequence ID" value="MBE5920958.1"/>
    <property type="molecule type" value="Genomic_DNA"/>
</dbReference>
<dbReference type="InterPro" id="IPR051531">
    <property type="entry name" value="N-acetyltransferase"/>
</dbReference>
<organism evidence="2 3">
    <name type="scientific">Pseudobutyrivibrio ruminis</name>
    <dbReference type="NCBI Taxonomy" id="46206"/>
    <lineage>
        <taxon>Bacteria</taxon>
        <taxon>Bacillati</taxon>
        <taxon>Bacillota</taxon>
        <taxon>Clostridia</taxon>
        <taxon>Lachnospirales</taxon>
        <taxon>Lachnospiraceae</taxon>
        <taxon>Pseudobutyrivibrio</taxon>
    </lineage>
</organism>
<name>A0A927YRX1_9FIRM</name>
<dbReference type="PANTHER" id="PTHR43792">
    <property type="entry name" value="GNAT FAMILY, PUTATIVE (AFU_ORTHOLOGUE AFUA_3G00765)-RELATED-RELATED"/>
    <property type="match status" value="1"/>
</dbReference>
<reference evidence="2" key="1">
    <citation type="submission" date="2019-04" db="EMBL/GenBank/DDBJ databases">
        <title>Evolution of Biomass-Degrading Anaerobic Consortia Revealed by Metagenomics.</title>
        <authorList>
            <person name="Peng X."/>
        </authorList>
    </citation>
    <scope>NUCLEOTIDE SEQUENCE</scope>
    <source>
        <strain evidence="2">SIG311</strain>
    </source>
</reference>
<dbReference type="SUPFAM" id="SSF55729">
    <property type="entry name" value="Acyl-CoA N-acyltransferases (Nat)"/>
    <property type="match status" value="1"/>
</dbReference>
<dbReference type="PANTHER" id="PTHR43792:SF1">
    <property type="entry name" value="N-ACETYLTRANSFERASE DOMAIN-CONTAINING PROTEIN"/>
    <property type="match status" value="1"/>
</dbReference>
<dbReference type="PROSITE" id="PS51186">
    <property type="entry name" value="GNAT"/>
    <property type="match status" value="1"/>
</dbReference>
<evidence type="ECO:0000313" key="3">
    <source>
        <dbReference type="Proteomes" id="UP000766246"/>
    </source>
</evidence>
<dbReference type="AlphaFoldDB" id="A0A927YRX1"/>
<gene>
    <name evidence="2" type="ORF">E7272_14115</name>
</gene>
<sequence length="251" mass="29138">MTTVKYLHNKLTINNVKDLQPDYDDGTLVLTESQAVVDECALRKIPVAGIENATGESLNCQQIIIDVDELEDEDLEKIYRRCAGIPWDIGYTNRCFIREYGEDDLEALFDLYNEPHMTDYMEPLYEYEEEKDYERKYIEYIYKLYGFGMWLIFDRFTGKLIGRAGIEVRDTCDRENQAELGFAISHSRWHQGLAYEVCTKIVELARDEYSLSSLIARCDPANVASMGLLTKLGFSQVGYEENGDLRFFREI</sequence>
<accession>A0A927YRX1</accession>